<organism evidence="1">
    <name type="scientific">mine drainage metagenome</name>
    <dbReference type="NCBI Taxonomy" id="410659"/>
    <lineage>
        <taxon>unclassified sequences</taxon>
        <taxon>metagenomes</taxon>
        <taxon>ecological metagenomes</taxon>
    </lineage>
</organism>
<dbReference type="PANTHER" id="PTHR39550">
    <property type="entry name" value="SLL0658 PROTEIN"/>
    <property type="match status" value="1"/>
</dbReference>
<dbReference type="Pfam" id="PF11848">
    <property type="entry name" value="DUF3368"/>
    <property type="match status" value="1"/>
</dbReference>
<accession>A0A1J5P959</accession>
<dbReference type="AlphaFoldDB" id="A0A1J5P959"/>
<dbReference type="PANTHER" id="PTHR39550:SF1">
    <property type="entry name" value="SLL0658 PROTEIN"/>
    <property type="match status" value="1"/>
</dbReference>
<dbReference type="InterPro" id="IPR021799">
    <property type="entry name" value="PIN-like_prokaryotic"/>
</dbReference>
<protein>
    <submittedName>
        <fullName evidence="1">Uncharacterized protein</fullName>
    </submittedName>
</protein>
<sequence>MAGRIVLIDASPVIGLARVDGLPWLGALFGTVWIPPEVRGEVLADKGDAEETAIRDAELRGWLRASAQAPTLPELPDLDAGEASCIRLALAHDGPALLLMDERAGRAIAQEHGLSVAGTAAVIGMAKSRQLIPSARAVFERLHRSDFRISAQVIDTVLRRVGEPPPSRTVCE</sequence>
<proteinExistence type="predicted"/>
<evidence type="ECO:0000313" key="1">
    <source>
        <dbReference type="EMBL" id="OIQ64012.1"/>
    </source>
</evidence>
<comment type="caution">
    <text evidence="1">The sequence shown here is derived from an EMBL/GenBank/DDBJ whole genome shotgun (WGS) entry which is preliminary data.</text>
</comment>
<gene>
    <name evidence="1" type="ORF">GALL_544410</name>
</gene>
<dbReference type="EMBL" id="MLJW01008491">
    <property type="protein sequence ID" value="OIQ64012.1"/>
    <property type="molecule type" value="Genomic_DNA"/>
</dbReference>
<name>A0A1J5P959_9ZZZZ</name>
<reference evidence="1" key="1">
    <citation type="submission" date="2016-10" db="EMBL/GenBank/DDBJ databases">
        <title>Sequence of Gallionella enrichment culture.</title>
        <authorList>
            <person name="Poehlein A."/>
            <person name="Muehling M."/>
            <person name="Daniel R."/>
        </authorList>
    </citation>
    <scope>NUCLEOTIDE SEQUENCE</scope>
</reference>